<evidence type="ECO:0000313" key="3">
    <source>
        <dbReference type="Proteomes" id="UP000663760"/>
    </source>
</evidence>
<accession>A0A7I8KKJ0</accession>
<evidence type="ECO:0000313" key="1">
    <source>
        <dbReference type="EMBL" id="CAA2621555.1"/>
    </source>
</evidence>
<gene>
    <name evidence="1" type="ORF">SI7747_06007644</name>
    <name evidence="2" type="ORF">SI8410_06008273</name>
</gene>
<organism evidence="2 3">
    <name type="scientific">Spirodela intermedia</name>
    <name type="common">Intermediate duckweed</name>
    <dbReference type="NCBI Taxonomy" id="51605"/>
    <lineage>
        <taxon>Eukaryota</taxon>
        <taxon>Viridiplantae</taxon>
        <taxon>Streptophyta</taxon>
        <taxon>Embryophyta</taxon>
        <taxon>Tracheophyta</taxon>
        <taxon>Spermatophyta</taxon>
        <taxon>Magnoliopsida</taxon>
        <taxon>Liliopsida</taxon>
        <taxon>Araceae</taxon>
        <taxon>Lemnoideae</taxon>
        <taxon>Spirodela</taxon>
    </lineage>
</organism>
<dbReference type="AlphaFoldDB" id="A0A7I8KKJ0"/>
<evidence type="ECO:0000313" key="2">
    <source>
        <dbReference type="EMBL" id="CAA7397608.1"/>
    </source>
</evidence>
<dbReference type="EMBL" id="LR746269">
    <property type="protein sequence ID" value="CAA7397608.1"/>
    <property type="molecule type" value="Genomic_DNA"/>
</dbReference>
<dbReference type="Proteomes" id="UP000663760">
    <property type="component" value="Chromosome 6"/>
</dbReference>
<keyword evidence="3" id="KW-1185">Reference proteome</keyword>
<name>A0A7I8KKJ0_SPIIN</name>
<proteinExistence type="predicted"/>
<sequence length="32" mass="3857">MQKANRHIMRHGSYVQFSCEVFFVDGFYCDQI</sequence>
<protein>
    <submittedName>
        <fullName evidence="2">Uncharacterized protein</fullName>
    </submittedName>
</protein>
<reference evidence="2" key="1">
    <citation type="submission" date="2020-02" db="EMBL/GenBank/DDBJ databases">
        <authorList>
            <person name="Scholz U."/>
            <person name="Mascher M."/>
            <person name="Fiebig A."/>
        </authorList>
    </citation>
    <scope>NUCLEOTIDE SEQUENCE</scope>
</reference>
<dbReference type="EMBL" id="LR743593">
    <property type="protein sequence ID" value="CAA2621555.1"/>
    <property type="molecule type" value="Genomic_DNA"/>
</dbReference>